<dbReference type="Gene3D" id="3.40.50.2300">
    <property type="match status" value="2"/>
</dbReference>
<proteinExistence type="inferred from homology"/>
<dbReference type="GO" id="GO:0055085">
    <property type="term" value="P:transmembrane transport"/>
    <property type="evidence" value="ECO:0007669"/>
    <property type="project" value="InterPro"/>
</dbReference>
<keyword evidence="2" id="KW-0732">Signal</keyword>
<name>A0A177MHC7_METMH</name>
<dbReference type="EMBL" id="LUUG01000073">
    <property type="protein sequence ID" value="OAI04229.1"/>
    <property type="molecule type" value="Genomic_DNA"/>
</dbReference>
<dbReference type="InterPro" id="IPR028082">
    <property type="entry name" value="Peripla_BP_I"/>
</dbReference>
<organism evidence="4 5">
    <name type="scientific">Methylomonas methanica</name>
    <dbReference type="NCBI Taxonomy" id="421"/>
    <lineage>
        <taxon>Bacteria</taxon>
        <taxon>Pseudomonadati</taxon>
        <taxon>Pseudomonadota</taxon>
        <taxon>Gammaproteobacteria</taxon>
        <taxon>Methylococcales</taxon>
        <taxon>Methylococcaceae</taxon>
        <taxon>Methylomonas</taxon>
    </lineage>
</organism>
<accession>A0A177MHC7</accession>
<dbReference type="CDD" id="cd19979">
    <property type="entry name" value="PBP1_ABC_ligand_binding-like"/>
    <property type="match status" value="1"/>
</dbReference>
<protein>
    <recommendedName>
        <fullName evidence="3">Leucine-binding protein domain-containing protein</fullName>
    </recommendedName>
</protein>
<dbReference type="SUPFAM" id="SSF53822">
    <property type="entry name" value="Periplasmic binding protein-like I"/>
    <property type="match status" value="1"/>
</dbReference>
<evidence type="ECO:0000313" key="5">
    <source>
        <dbReference type="Proteomes" id="UP000078090"/>
    </source>
</evidence>
<dbReference type="CDD" id="cd13603">
    <property type="entry name" value="PBP2_TRAP_Siap_TeaA_like"/>
    <property type="match status" value="1"/>
</dbReference>
<dbReference type="NCBIfam" id="TIGR00787">
    <property type="entry name" value="dctP"/>
    <property type="match status" value="1"/>
</dbReference>
<evidence type="ECO:0000313" key="4">
    <source>
        <dbReference type="EMBL" id="OAI04229.1"/>
    </source>
</evidence>
<evidence type="ECO:0000256" key="1">
    <source>
        <dbReference type="ARBA" id="ARBA00010062"/>
    </source>
</evidence>
<sequence>MLFAAAVLWWQYLVKPENSTIPSPVSQTSIQVRTLRLGLNIAADSALNAAAERFSELIDERSGGKLKITVHPNQELGNDDQMLEMARKGELDLLLTPTAKLSSAIPAMQYADLPFYFSGREELYAMLDSEPGQMLLSKLQTIDLVGLTFWENGFKQFTANTPIRKPEDFAKLRIRIMKSKLITDQFETLGAKAIPIDFHATYQALADGAVDGEENPLVAIVGMRFHEVQKHLTLSNHAYLGYAFSASKRVFETLSPDMRDLIQRTARELTVWEREETARREAKFIETISAAGVETHTLTPEERQRFATVLAPIADKFGFEVGYDLLAKTDELRYDKQSGTTLARARQPLVIGLDADLSSAGGQAGGSIFRGVQLAVEDINRDGGLLGAPLRVIAHDHGANPEVGRQNLELFAAMPSLLAVVGGMHSAVILEELEDIHRLRIPYLIPWAAGGSLTVHEYRPSYTFRVSVTDTEVAPFLLEHALKSGGHVAVLLERSAWGRSNEAVLKPLIEKLPAGSVGIDWFTANDPDIEAKIHALNDNGARALLMVANPAGSRAIVQAMARQEKPLPIFAHWGLTGADFWKQEQVALQRVDLRFVQSVLIHGAHIRPQLKKFITRYRERYGLGPDDTVPSPVGSVQAYDLIQLLARAVTQAKSIDHAAIQAALETLRPYSGLVRDYNPPFTKDRHDALNGLPLHLARFDARGHILQAE</sequence>
<gene>
    <name evidence="4" type="ORF">A1332_14770</name>
</gene>
<dbReference type="Pfam" id="PF13458">
    <property type="entry name" value="Peripla_BP_6"/>
    <property type="match status" value="1"/>
</dbReference>
<dbReference type="PANTHER" id="PTHR33376:SF15">
    <property type="entry name" value="BLL6794 PROTEIN"/>
    <property type="match status" value="1"/>
</dbReference>
<dbReference type="PANTHER" id="PTHR33376">
    <property type="match status" value="1"/>
</dbReference>
<dbReference type="NCBIfam" id="NF037995">
    <property type="entry name" value="TRAP_S1"/>
    <property type="match status" value="1"/>
</dbReference>
<reference evidence="4 5" key="1">
    <citation type="submission" date="2016-03" db="EMBL/GenBank/DDBJ databases">
        <authorList>
            <person name="Ploux O."/>
        </authorList>
    </citation>
    <scope>NUCLEOTIDE SEQUENCE [LARGE SCALE GENOMIC DNA]</scope>
    <source>
        <strain evidence="4 5">R-45363</strain>
    </source>
</reference>
<dbReference type="Proteomes" id="UP000078090">
    <property type="component" value="Unassembled WGS sequence"/>
</dbReference>
<dbReference type="Pfam" id="PF03480">
    <property type="entry name" value="DctP"/>
    <property type="match status" value="1"/>
</dbReference>
<dbReference type="InterPro" id="IPR018389">
    <property type="entry name" value="DctP_fam"/>
</dbReference>
<comment type="similarity">
    <text evidence="1">Belongs to the leucine-binding protein family.</text>
</comment>
<dbReference type="Gene3D" id="3.40.190.170">
    <property type="entry name" value="Bacterial extracellular solute-binding protein, family 7"/>
    <property type="match status" value="1"/>
</dbReference>
<dbReference type="InterPro" id="IPR038404">
    <property type="entry name" value="TRAP_DctP_sf"/>
</dbReference>
<comment type="caution">
    <text evidence="4">The sequence shown here is derived from an EMBL/GenBank/DDBJ whole genome shotgun (WGS) entry which is preliminary data.</text>
</comment>
<evidence type="ECO:0000256" key="2">
    <source>
        <dbReference type="ARBA" id="ARBA00022729"/>
    </source>
</evidence>
<dbReference type="InterPro" id="IPR028081">
    <property type="entry name" value="Leu-bd"/>
</dbReference>
<evidence type="ECO:0000259" key="3">
    <source>
        <dbReference type="Pfam" id="PF13458"/>
    </source>
</evidence>
<dbReference type="InterPro" id="IPR004682">
    <property type="entry name" value="TRAP_DctP"/>
</dbReference>
<dbReference type="AlphaFoldDB" id="A0A177MHC7"/>
<feature type="domain" description="Leucine-binding protein" evidence="3">
    <location>
        <begin position="350"/>
        <end position="675"/>
    </location>
</feature>
<dbReference type="GO" id="GO:0030288">
    <property type="term" value="C:outer membrane-bounded periplasmic space"/>
    <property type="evidence" value="ECO:0007669"/>
    <property type="project" value="InterPro"/>
</dbReference>